<dbReference type="Gene3D" id="3.30.530.20">
    <property type="match status" value="1"/>
</dbReference>
<reference evidence="3" key="2">
    <citation type="submission" date="2025-08" db="UniProtKB">
        <authorList>
            <consortium name="RefSeq"/>
        </authorList>
    </citation>
    <scope>IDENTIFICATION</scope>
    <source>
        <tissue evidence="3">Leaf</tissue>
    </source>
</reference>
<dbReference type="InterPro" id="IPR019587">
    <property type="entry name" value="Polyketide_cyclase/dehydratase"/>
</dbReference>
<dbReference type="PANTHER" id="PTHR33789">
    <property type="entry name" value="LACHRYMATORY-FACTOR SYNTHASE"/>
    <property type="match status" value="1"/>
</dbReference>
<feature type="region of interest" description="Disordered" evidence="1">
    <location>
        <begin position="181"/>
        <end position="202"/>
    </location>
</feature>
<dbReference type="SUPFAM" id="SSF55961">
    <property type="entry name" value="Bet v1-like"/>
    <property type="match status" value="1"/>
</dbReference>
<dbReference type="CDD" id="cd07821">
    <property type="entry name" value="PYR_PYL_RCAR_like"/>
    <property type="match status" value="1"/>
</dbReference>
<dbReference type="STRING" id="3916.A0A3Q0F245"/>
<dbReference type="OrthoDB" id="1928994at2759"/>
<name>A0A3Q0F245_VIGRR</name>
<proteinExistence type="predicted"/>
<sequence length="238" mass="26982">MEQDSHHHHRWEGKVSARVRNVTKAQAWPLVKDFFNIHKLFPTLVTCYGLHGSNGDPGCIRYCAGFSIPSNGPESVSWSKERLIAVDDVDFWLKYEIVESNIGYNSYESTMKVLSDNDDESNGCMLEWSFVVDPVQGLELEELVTKYRVAVQVMGQKIEEEIQKFEIEVILEEEMKSQEVRAQKDLKSHKKGRQHEARRPEARLECAVSTSITRAVALAAWVAGPQSLGVQTRGLCLT</sequence>
<evidence type="ECO:0000313" key="2">
    <source>
        <dbReference type="Proteomes" id="UP000087766"/>
    </source>
</evidence>
<dbReference type="PANTHER" id="PTHR33789:SF15">
    <property type="entry name" value="LACHRYMATORY-FACTOR SYNTHASE"/>
    <property type="match status" value="1"/>
</dbReference>
<gene>
    <name evidence="3" type="primary">LOC106764408</name>
</gene>
<reference evidence="2" key="1">
    <citation type="journal article" date="2014" name="Nat. Commun.">
        <title>Genome sequence of mungbean and insights into evolution within Vigna species.</title>
        <authorList>
            <person name="Kang Y.J."/>
            <person name="Kim S.K."/>
            <person name="Kim M.Y."/>
            <person name="Lestari P."/>
            <person name="Kim K.H."/>
            <person name="Ha B.K."/>
            <person name="Jun T.H."/>
            <person name="Hwang W.J."/>
            <person name="Lee T."/>
            <person name="Lee J."/>
            <person name="Shim S."/>
            <person name="Yoon M.Y."/>
            <person name="Jang Y.E."/>
            <person name="Han K.S."/>
            <person name="Taeprayoon P."/>
            <person name="Yoon N."/>
            <person name="Somta P."/>
            <person name="Tanya P."/>
            <person name="Kim K.S."/>
            <person name="Gwag J.G."/>
            <person name="Moon J.K."/>
            <person name="Lee Y.H."/>
            <person name="Park B.S."/>
            <person name="Bombarely A."/>
            <person name="Doyle J.J."/>
            <person name="Jackson S.A."/>
            <person name="Schafleitner R."/>
            <person name="Srinives P."/>
            <person name="Varshney R.K."/>
            <person name="Lee S.H."/>
        </authorList>
    </citation>
    <scope>NUCLEOTIDE SEQUENCE [LARGE SCALE GENOMIC DNA]</scope>
    <source>
        <strain evidence="2">cv. VC1973A</strain>
    </source>
</reference>
<dbReference type="GeneID" id="106764408"/>
<dbReference type="GO" id="GO:0004864">
    <property type="term" value="F:protein phosphatase inhibitor activity"/>
    <property type="evidence" value="ECO:0007669"/>
    <property type="project" value="UniProtKB-ARBA"/>
</dbReference>
<evidence type="ECO:0000313" key="3">
    <source>
        <dbReference type="RefSeq" id="XP_022638085.1"/>
    </source>
</evidence>
<evidence type="ECO:0000256" key="1">
    <source>
        <dbReference type="SAM" id="MobiDB-lite"/>
    </source>
</evidence>
<dbReference type="InterPro" id="IPR053249">
    <property type="entry name" value="LFS"/>
</dbReference>
<dbReference type="RefSeq" id="XP_022638085.1">
    <property type="nucleotide sequence ID" value="XM_022782364.1"/>
</dbReference>
<protein>
    <submittedName>
        <fullName evidence="3">Lachrymatory-factor synthase-like isoform X1</fullName>
    </submittedName>
</protein>
<organism evidence="2 3">
    <name type="scientific">Vigna radiata var. radiata</name>
    <name type="common">Mung bean</name>
    <name type="synonym">Phaseolus aureus</name>
    <dbReference type="NCBI Taxonomy" id="3916"/>
    <lineage>
        <taxon>Eukaryota</taxon>
        <taxon>Viridiplantae</taxon>
        <taxon>Streptophyta</taxon>
        <taxon>Embryophyta</taxon>
        <taxon>Tracheophyta</taxon>
        <taxon>Spermatophyta</taxon>
        <taxon>Magnoliopsida</taxon>
        <taxon>eudicotyledons</taxon>
        <taxon>Gunneridae</taxon>
        <taxon>Pentapetalae</taxon>
        <taxon>rosids</taxon>
        <taxon>fabids</taxon>
        <taxon>Fabales</taxon>
        <taxon>Fabaceae</taxon>
        <taxon>Papilionoideae</taxon>
        <taxon>50 kb inversion clade</taxon>
        <taxon>NPAAA clade</taxon>
        <taxon>indigoferoid/millettioid clade</taxon>
        <taxon>Phaseoleae</taxon>
        <taxon>Vigna</taxon>
    </lineage>
</organism>
<dbReference type="Proteomes" id="UP000087766">
    <property type="component" value="Chromosome 6"/>
</dbReference>
<dbReference type="FunFam" id="3.30.530.20:FF:000064">
    <property type="entry name" value="Lachrymatory-factor synthase"/>
    <property type="match status" value="1"/>
</dbReference>
<dbReference type="AlphaFoldDB" id="A0A3Q0F245"/>
<keyword evidence="2" id="KW-1185">Reference proteome</keyword>
<accession>A0A3Q0F245</accession>
<dbReference type="InterPro" id="IPR023393">
    <property type="entry name" value="START-like_dom_sf"/>
</dbReference>
<dbReference type="Pfam" id="PF10604">
    <property type="entry name" value="Polyketide_cyc2"/>
    <property type="match status" value="1"/>
</dbReference>